<accession>A0A9W9LGZ7</accession>
<dbReference type="InterPro" id="IPR036770">
    <property type="entry name" value="Ankyrin_rpt-contain_sf"/>
</dbReference>
<dbReference type="OrthoDB" id="341259at2759"/>
<comment type="caution">
    <text evidence="6">The sequence shown here is derived from an EMBL/GenBank/DDBJ whole genome shotgun (WGS) entry which is preliminary data.</text>
</comment>
<dbReference type="InterPro" id="IPR056884">
    <property type="entry name" value="NPHP3-like_N"/>
</dbReference>
<reference evidence="6" key="1">
    <citation type="submission" date="2022-11" db="EMBL/GenBank/DDBJ databases">
        <authorList>
            <person name="Petersen C."/>
        </authorList>
    </citation>
    <scope>NUCLEOTIDE SEQUENCE</scope>
    <source>
        <strain evidence="6">IBT 21917</strain>
    </source>
</reference>
<dbReference type="Pfam" id="PF24809">
    <property type="entry name" value="DUF7708"/>
    <property type="match status" value="1"/>
</dbReference>
<evidence type="ECO:0000259" key="5">
    <source>
        <dbReference type="Pfam" id="PF24883"/>
    </source>
</evidence>
<dbReference type="Pfam" id="PF12796">
    <property type="entry name" value="Ank_2"/>
    <property type="match status" value="4"/>
</dbReference>
<dbReference type="SMART" id="SM00248">
    <property type="entry name" value="ANK"/>
    <property type="match status" value="12"/>
</dbReference>
<feature type="repeat" description="ANK" evidence="3">
    <location>
        <begin position="984"/>
        <end position="1016"/>
    </location>
</feature>
<feature type="repeat" description="ANK" evidence="3">
    <location>
        <begin position="1017"/>
        <end position="1049"/>
    </location>
</feature>
<dbReference type="SUPFAM" id="SSF52540">
    <property type="entry name" value="P-loop containing nucleoside triphosphate hydrolases"/>
    <property type="match status" value="1"/>
</dbReference>
<keyword evidence="2 3" id="KW-0040">ANK repeat</keyword>
<feature type="domain" description="DUF7708" evidence="4">
    <location>
        <begin position="32"/>
        <end position="178"/>
    </location>
</feature>
<feature type="repeat" description="ANK" evidence="3">
    <location>
        <begin position="1185"/>
        <end position="1217"/>
    </location>
</feature>
<dbReference type="Gene3D" id="3.40.50.300">
    <property type="entry name" value="P-loop containing nucleotide triphosphate hydrolases"/>
    <property type="match status" value="1"/>
</dbReference>
<evidence type="ECO:0000256" key="2">
    <source>
        <dbReference type="ARBA" id="ARBA00023043"/>
    </source>
</evidence>
<feature type="repeat" description="ANK" evidence="3">
    <location>
        <begin position="884"/>
        <end position="916"/>
    </location>
</feature>
<dbReference type="InterPro" id="IPR051165">
    <property type="entry name" value="Multifunctional_ANK_Repeat"/>
</dbReference>
<evidence type="ECO:0000256" key="1">
    <source>
        <dbReference type="ARBA" id="ARBA00022737"/>
    </source>
</evidence>
<sequence length="1274" mass="143018">MNTVNGQIEASRRGQWKIRTRAGKEYPVRDLFQSIAQWIQKFKELGDAAVAFDPTHAGVPWAAIRFLLDAGIDEVEKYSSIFEGVGIVSEFITRYGEVERKQLRGTSTFKTQLAEKLVKLYVAALEFLADAKHFYSMSTKKRVAKSFIPSTKPAPDQRLASVEKIEAEVRSILDRVETENQEISLSTMGKQMNNVGRQIDKDRAIRLLKSIAQRLSVTYTQDIYERALGARHEGTATWILENETFTAWMRPDLDQAKFLWIHGPPGFGKSILSASIIEYLDKELSRSPAYFFCLAENVSKRDPYAILPSWIAQLIEKDIKAATCAARLVKEDQYHPLTRKEQWNLFQEICRAIPHLTFVIDGYDECTSQAEQEKFNDLPDTRSQFLSDLIDRLNGTKAHVLLMSRDTAEIRAVVLESPISPGVAVTEYGIQPADTTPDVQSFSRYQIESNFKTKKSTDFDGIATMATEKADGMFLWVRLMAFKIKPTTTLKGLNNLVSTMPKGLEDTYQRDIDRIWNLDEDERDRALSILRWVLFATRPLTVLQLVEVLALDDDEEYPEDSLPDWWEDDKDNMPEDYVTDLLRRPLGSLIQLQPPTSESTLGENTVHLVHYSVKEFFLHQKPSARSLSGTQSFFHDPPTENGLLARICLRYLCLDVFDIPGEIAAADLQEKIKVYPFLSYAANQWQQHQDLEDKGFSSETGLIIKRLLRSSRSNWNTVSRIRETDQYFNFKNEKEGPEFLQEKLNSWKPDFPGGPLSYACELGFMESVVELVEEGADINVPGGMCGCPLHEAVSNGKLETARYLLEKGADMFTPRGMLQMTAIFWASFLKHPDVFLLLLEYGPDVGLRSPTGSTILHEAVSLASPEAVRIILRQGPDINAVDSQGGTALAAAAGVGNIEILTLLLEAGADANMANGEGQTPLFLVVLNESQMTLSAKVLLKHTSNVNHRDHHHWTVAHRAALGRVDLLSLLIENGADLNAVEDTGRTPLFLAVAENSLSCLNLLLEQNVDVNHREEDDWTALHFAAHNDQLRMAEALLDAGADIEALMAPAFGQNPPLLRAAWSGSAEVADLLIRRGANTQYISMRGNMAFDMAPRSDATKFSMFFWRNCVSLPTVEDESRLDELLRASFQKDCTRFEDLLASLVPKSTQWTQSGLLHITIIADSLEIVRLLLDWGADPNFALPNGRIPMHYAALIGNLDVIKLLAERGSSFTATDNQGLTPLYMTFHGGLGACQSMQFLMQHEWATDSEEPAPTKRLEETCKEILLTRILLPR</sequence>
<reference evidence="6" key="2">
    <citation type="journal article" date="2023" name="IMA Fungus">
        <title>Comparative genomic study of the Penicillium genus elucidates a diverse pangenome and 15 lateral gene transfer events.</title>
        <authorList>
            <person name="Petersen C."/>
            <person name="Sorensen T."/>
            <person name="Nielsen M.R."/>
            <person name="Sondergaard T.E."/>
            <person name="Sorensen J.L."/>
            <person name="Fitzpatrick D.A."/>
            <person name="Frisvad J.C."/>
            <person name="Nielsen K.L."/>
        </authorList>
    </citation>
    <scope>NUCLEOTIDE SEQUENCE</scope>
    <source>
        <strain evidence="6">IBT 21917</strain>
    </source>
</reference>
<feature type="domain" description="Nephrocystin 3-like N-terminal" evidence="5">
    <location>
        <begin position="234"/>
        <end position="405"/>
    </location>
</feature>
<dbReference type="PROSITE" id="PS50088">
    <property type="entry name" value="ANK_REPEAT"/>
    <property type="match status" value="6"/>
</dbReference>
<evidence type="ECO:0000256" key="3">
    <source>
        <dbReference type="PROSITE-ProRule" id="PRU00023"/>
    </source>
</evidence>
<protein>
    <recommendedName>
        <fullName evidence="8">NACHT domain-containing protein</fullName>
    </recommendedName>
</protein>
<gene>
    <name evidence="6" type="ORF">N7492_008652</name>
</gene>
<feature type="repeat" description="ANK" evidence="3">
    <location>
        <begin position="788"/>
        <end position="811"/>
    </location>
</feature>
<dbReference type="PROSITE" id="PS50297">
    <property type="entry name" value="ANK_REP_REGION"/>
    <property type="match status" value="6"/>
</dbReference>
<organism evidence="6 7">
    <name type="scientific">Penicillium capsulatum</name>
    <dbReference type="NCBI Taxonomy" id="69766"/>
    <lineage>
        <taxon>Eukaryota</taxon>
        <taxon>Fungi</taxon>
        <taxon>Dikarya</taxon>
        <taxon>Ascomycota</taxon>
        <taxon>Pezizomycotina</taxon>
        <taxon>Eurotiomycetes</taxon>
        <taxon>Eurotiomycetidae</taxon>
        <taxon>Eurotiales</taxon>
        <taxon>Aspergillaceae</taxon>
        <taxon>Penicillium</taxon>
    </lineage>
</organism>
<dbReference type="InterPro" id="IPR056125">
    <property type="entry name" value="DUF7708"/>
</dbReference>
<dbReference type="EMBL" id="JAPQKO010000006">
    <property type="protein sequence ID" value="KAJ5155849.1"/>
    <property type="molecule type" value="Genomic_DNA"/>
</dbReference>
<dbReference type="SUPFAM" id="SSF48403">
    <property type="entry name" value="Ankyrin repeat"/>
    <property type="match status" value="2"/>
</dbReference>
<feature type="repeat" description="ANK" evidence="3">
    <location>
        <begin position="851"/>
        <end position="883"/>
    </location>
</feature>
<dbReference type="Gene3D" id="1.25.40.20">
    <property type="entry name" value="Ankyrin repeat-containing domain"/>
    <property type="match status" value="2"/>
</dbReference>
<dbReference type="InterPro" id="IPR002110">
    <property type="entry name" value="Ankyrin_rpt"/>
</dbReference>
<evidence type="ECO:0000259" key="4">
    <source>
        <dbReference type="Pfam" id="PF24809"/>
    </source>
</evidence>
<dbReference type="Proteomes" id="UP001146351">
    <property type="component" value="Unassembled WGS sequence"/>
</dbReference>
<dbReference type="Pfam" id="PF24883">
    <property type="entry name" value="NPHP3_N"/>
    <property type="match status" value="1"/>
</dbReference>
<name>A0A9W9LGZ7_9EURO</name>
<keyword evidence="7" id="KW-1185">Reference proteome</keyword>
<dbReference type="InterPro" id="IPR027417">
    <property type="entry name" value="P-loop_NTPase"/>
</dbReference>
<dbReference type="AlphaFoldDB" id="A0A9W9LGZ7"/>
<proteinExistence type="predicted"/>
<evidence type="ECO:0008006" key="8">
    <source>
        <dbReference type="Google" id="ProtNLM"/>
    </source>
</evidence>
<dbReference type="PANTHER" id="PTHR24123:SF33">
    <property type="entry name" value="PROTEIN HOS4"/>
    <property type="match status" value="1"/>
</dbReference>
<dbReference type="PANTHER" id="PTHR24123">
    <property type="entry name" value="ANKYRIN REPEAT-CONTAINING"/>
    <property type="match status" value="1"/>
</dbReference>
<keyword evidence="1" id="KW-0677">Repeat</keyword>
<evidence type="ECO:0000313" key="6">
    <source>
        <dbReference type="EMBL" id="KAJ5155849.1"/>
    </source>
</evidence>
<evidence type="ECO:0000313" key="7">
    <source>
        <dbReference type="Proteomes" id="UP001146351"/>
    </source>
</evidence>